<dbReference type="GO" id="GO:0070402">
    <property type="term" value="F:NADPH binding"/>
    <property type="evidence" value="ECO:0007669"/>
    <property type="project" value="TreeGrafter"/>
</dbReference>
<dbReference type="Proteomes" id="UP000254919">
    <property type="component" value="Unassembled WGS sequence"/>
</dbReference>
<keyword evidence="6" id="KW-1185">Reference proteome</keyword>
<evidence type="ECO:0000256" key="1">
    <source>
        <dbReference type="ARBA" id="ARBA00022857"/>
    </source>
</evidence>
<keyword evidence="2" id="KW-0560">Oxidoreductase</keyword>
<evidence type="ECO:0000256" key="2">
    <source>
        <dbReference type="ARBA" id="ARBA00023002"/>
    </source>
</evidence>
<dbReference type="STRING" id="207340.APZ41_006790"/>
<protein>
    <submittedName>
        <fullName evidence="5">Beta-ketoacyl-acyl-carrier-protein synthase I</fullName>
        <ecNumber evidence="5">2.3.1.41</ecNumber>
    </submittedName>
    <submittedName>
        <fullName evidence="4">NAD(P)H-quinone oxidoreductase</fullName>
    </submittedName>
</protein>
<dbReference type="Proteomes" id="UP000054844">
    <property type="component" value="Unassembled WGS sequence"/>
</dbReference>
<keyword evidence="1" id="KW-0521">NADP</keyword>
<reference evidence="4 6" key="1">
    <citation type="submission" date="2016-12" db="EMBL/GenBank/DDBJ databases">
        <title>Draft genome sequence of Roseomonas mucosa strain AU37, isolated from a peripheral intravenous catheter.</title>
        <authorList>
            <person name="Choudhury M.A."/>
            <person name="Sidjabat H.E."/>
            <person name="Wailan A.M."/>
            <person name="Zhang L."/>
            <person name="Marsh N.M."/>
            <person name="Rickard C.M."/>
            <person name="Davies M."/>
            <person name="Mcmillan D.J."/>
        </authorList>
    </citation>
    <scope>NUCLEOTIDE SEQUENCE [LARGE SCALE GENOMIC DNA]</scope>
    <source>
        <strain evidence="4 6">SAVE376</strain>
    </source>
</reference>
<dbReference type="Pfam" id="PF08240">
    <property type="entry name" value="ADH_N"/>
    <property type="match status" value="1"/>
</dbReference>
<dbReference type="Gene3D" id="3.40.50.720">
    <property type="entry name" value="NAD(P)-binding Rossmann-like Domain"/>
    <property type="match status" value="1"/>
</dbReference>
<proteinExistence type="predicted"/>
<dbReference type="EMBL" id="UGVN01000001">
    <property type="protein sequence ID" value="SUE37477.1"/>
    <property type="molecule type" value="Genomic_DNA"/>
</dbReference>
<dbReference type="NCBIfam" id="TIGR02824">
    <property type="entry name" value="quinone_pig3"/>
    <property type="match status" value="1"/>
</dbReference>
<dbReference type="Pfam" id="PF00107">
    <property type="entry name" value="ADH_zinc_N"/>
    <property type="match status" value="1"/>
</dbReference>
<dbReference type="EMBL" id="LLWF02000014">
    <property type="protein sequence ID" value="ONH84005.1"/>
    <property type="molecule type" value="Genomic_DNA"/>
</dbReference>
<organism evidence="4 6">
    <name type="scientific">Roseomonas mucosa</name>
    <dbReference type="NCBI Taxonomy" id="207340"/>
    <lineage>
        <taxon>Bacteria</taxon>
        <taxon>Pseudomonadati</taxon>
        <taxon>Pseudomonadota</taxon>
        <taxon>Alphaproteobacteria</taxon>
        <taxon>Acetobacterales</taxon>
        <taxon>Roseomonadaceae</taxon>
        <taxon>Roseomonas</taxon>
    </lineage>
</organism>
<dbReference type="OrthoDB" id="9780520at2"/>
<dbReference type="EC" id="2.3.1.41" evidence="5"/>
<sequence length="334" mass="35328">MALPDSMRFIEHGEGGDPGVMRVARGPLPQPKPEEVLIRVLVAGVNRPDVAQRQGSYPPPPGASPVLGLEAAGEVVACGANVGRWRPGDRVCALTNGGAYAEYVAAPETQCLPWPGGYDAVKAAALPENFFTVWANLFGLGRLQAGETALVHGGTSGIGITAIQLGEAFGARMLATAGSAEKVAACREFGAAEAWNYREQDFAEEVKRLTDGKGIDAILDMVGGSYFPRNLRCLGQNGRLVMIAFLDGPKASEVDLRPIMVRRLTVTGSTLRPRTAAEKGAIAQALEGQVWPLLTAGRCAPRIHARFPLEKVAEAHALMESSTHIGKIMLEVAA</sequence>
<dbReference type="InterPro" id="IPR020843">
    <property type="entry name" value="ER"/>
</dbReference>
<dbReference type="InterPro" id="IPR011032">
    <property type="entry name" value="GroES-like_sf"/>
</dbReference>
<dbReference type="InterPro" id="IPR014189">
    <property type="entry name" value="Quinone_OxRdtase_PIG3"/>
</dbReference>
<evidence type="ECO:0000313" key="7">
    <source>
        <dbReference type="Proteomes" id="UP000254919"/>
    </source>
</evidence>
<dbReference type="AlphaFoldDB" id="A0A1S8D9H7"/>
<dbReference type="SUPFAM" id="SSF50129">
    <property type="entry name" value="GroES-like"/>
    <property type="match status" value="1"/>
</dbReference>
<dbReference type="PANTHER" id="PTHR48106:SF8">
    <property type="entry name" value="OS02G0805600 PROTEIN"/>
    <property type="match status" value="1"/>
</dbReference>
<dbReference type="GO" id="GO:0004315">
    <property type="term" value="F:3-oxoacyl-[acyl-carrier-protein] synthase activity"/>
    <property type="evidence" value="ECO:0007669"/>
    <property type="project" value="UniProtKB-EC"/>
</dbReference>
<dbReference type="GeneID" id="99635191"/>
<evidence type="ECO:0000313" key="4">
    <source>
        <dbReference type="EMBL" id="ONH84005.1"/>
    </source>
</evidence>
<dbReference type="InterPro" id="IPR036291">
    <property type="entry name" value="NAD(P)-bd_dom_sf"/>
</dbReference>
<gene>
    <name evidence="5" type="primary">ppsC</name>
    <name evidence="4" type="ORF">APZ41_006790</name>
    <name evidence="5" type="ORF">NCTC13291_00165</name>
</gene>
<evidence type="ECO:0000313" key="5">
    <source>
        <dbReference type="EMBL" id="SUE37477.1"/>
    </source>
</evidence>
<dbReference type="GO" id="GO:0016651">
    <property type="term" value="F:oxidoreductase activity, acting on NAD(P)H"/>
    <property type="evidence" value="ECO:0007669"/>
    <property type="project" value="TreeGrafter"/>
</dbReference>
<dbReference type="PANTHER" id="PTHR48106">
    <property type="entry name" value="QUINONE OXIDOREDUCTASE PIG3-RELATED"/>
    <property type="match status" value="1"/>
</dbReference>
<name>A0A1S8D9H7_9PROT</name>
<dbReference type="SMART" id="SM00829">
    <property type="entry name" value="PKS_ER"/>
    <property type="match status" value="1"/>
</dbReference>
<reference evidence="5 7" key="2">
    <citation type="submission" date="2018-06" db="EMBL/GenBank/DDBJ databases">
        <authorList>
            <consortium name="Pathogen Informatics"/>
            <person name="Doyle S."/>
        </authorList>
    </citation>
    <scope>NUCLEOTIDE SEQUENCE [LARGE SCALE GENOMIC DNA]</scope>
    <source>
        <strain evidence="5 7">NCTC13291</strain>
    </source>
</reference>
<dbReference type="CDD" id="cd05276">
    <property type="entry name" value="p53_inducible_oxidoreductase"/>
    <property type="match status" value="1"/>
</dbReference>
<evidence type="ECO:0000259" key="3">
    <source>
        <dbReference type="SMART" id="SM00829"/>
    </source>
</evidence>
<dbReference type="InterPro" id="IPR013154">
    <property type="entry name" value="ADH-like_N"/>
</dbReference>
<dbReference type="Gene3D" id="3.90.180.10">
    <property type="entry name" value="Medium-chain alcohol dehydrogenases, catalytic domain"/>
    <property type="match status" value="1"/>
</dbReference>
<keyword evidence="5" id="KW-0808">Transferase</keyword>
<dbReference type="InterPro" id="IPR013149">
    <property type="entry name" value="ADH-like_C"/>
</dbReference>
<accession>A0A1S8D9H7</accession>
<evidence type="ECO:0000313" key="6">
    <source>
        <dbReference type="Proteomes" id="UP000054844"/>
    </source>
</evidence>
<feature type="domain" description="Enoyl reductase (ER)" evidence="3">
    <location>
        <begin position="16"/>
        <end position="330"/>
    </location>
</feature>
<dbReference type="SUPFAM" id="SSF51735">
    <property type="entry name" value="NAD(P)-binding Rossmann-fold domains"/>
    <property type="match status" value="1"/>
</dbReference>
<keyword evidence="5" id="KW-0012">Acyltransferase</keyword>
<dbReference type="RefSeq" id="WP_019459363.1">
    <property type="nucleotide sequence ID" value="NZ_AP031462.1"/>
</dbReference>